<feature type="transmembrane region" description="Helical" evidence="2">
    <location>
        <begin position="16"/>
        <end position="37"/>
    </location>
</feature>
<evidence type="ECO:0000313" key="3">
    <source>
        <dbReference type="EMBL" id="GHD10016.1"/>
    </source>
</evidence>
<name>A0A8J3GK33_9HYPH</name>
<proteinExistence type="predicted"/>
<evidence type="ECO:0000313" key="4">
    <source>
        <dbReference type="Proteomes" id="UP000630142"/>
    </source>
</evidence>
<protein>
    <recommendedName>
        <fullName evidence="5">Flagellar biosynthesis protein FliO</fullName>
    </recommendedName>
</protein>
<dbReference type="PANTHER" id="PTHR38766:SF1">
    <property type="entry name" value="FLAGELLAR PROTEIN FLIO"/>
    <property type="match status" value="1"/>
</dbReference>
<comment type="caution">
    <text evidence="3">The sequence shown here is derived from an EMBL/GenBank/DDBJ whole genome shotgun (WGS) entry which is preliminary data.</text>
</comment>
<evidence type="ECO:0008006" key="5">
    <source>
        <dbReference type="Google" id="ProtNLM"/>
    </source>
</evidence>
<gene>
    <name evidence="3" type="ORF">GCM10016234_11370</name>
</gene>
<keyword evidence="4" id="KW-1185">Reference proteome</keyword>
<keyword evidence="2" id="KW-1133">Transmembrane helix</keyword>
<keyword evidence="2" id="KW-0472">Membrane</keyword>
<dbReference type="AlphaFoldDB" id="A0A8J3GK33"/>
<reference evidence="3" key="2">
    <citation type="submission" date="2020-09" db="EMBL/GenBank/DDBJ databases">
        <authorList>
            <person name="Sun Q."/>
            <person name="Kim S."/>
        </authorList>
    </citation>
    <scope>NUCLEOTIDE SEQUENCE</scope>
    <source>
        <strain evidence="3">KCTC 42249</strain>
    </source>
</reference>
<evidence type="ECO:0000256" key="2">
    <source>
        <dbReference type="SAM" id="Phobius"/>
    </source>
</evidence>
<feature type="region of interest" description="Disordered" evidence="1">
    <location>
        <begin position="118"/>
        <end position="189"/>
    </location>
</feature>
<reference evidence="3" key="1">
    <citation type="journal article" date="2014" name="Int. J. Syst. Evol. Microbiol.">
        <title>Complete genome sequence of Corynebacterium casei LMG S-19264T (=DSM 44701T), isolated from a smear-ripened cheese.</title>
        <authorList>
            <consortium name="US DOE Joint Genome Institute (JGI-PGF)"/>
            <person name="Walter F."/>
            <person name="Albersmeier A."/>
            <person name="Kalinowski J."/>
            <person name="Ruckert C."/>
        </authorList>
    </citation>
    <scope>NUCLEOTIDE SEQUENCE</scope>
    <source>
        <strain evidence="3">KCTC 42249</strain>
    </source>
</reference>
<evidence type="ECO:0000256" key="1">
    <source>
        <dbReference type="SAM" id="MobiDB-lite"/>
    </source>
</evidence>
<keyword evidence="2" id="KW-0812">Transmembrane</keyword>
<feature type="region of interest" description="Disordered" evidence="1">
    <location>
        <begin position="209"/>
        <end position="267"/>
    </location>
</feature>
<dbReference type="Proteomes" id="UP000630142">
    <property type="component" value="Unassembled WGS sequence"/>
</dbReference>
<dbReference type="InterPro" id="IPR052205">
    <property type="entry name" value="FliO/MopB"/>
</dbReference>
<feature type="compositionally biased region" description="Low complexity" evidence="1">
    <location>
        <begin position="151"/>
        <end position="186"/>
    </location>
</feature>
<dbReference type="PANTHER" id="PTHR38766">
    <property type="entry name" value="FLAGELLAR PROTEIN FLIO"/>
    <property type="match status" value="1"/>
</dbReference>
<dbReference type="RefSeq" id="WP_189502388.1">
    <property type="nucleotide sequence ID" value="NZ_BMZQ01000001.1"/>
</dbReference>
<accession>A0A8J3GK33</accession>
<dbReference type="EMBL" id="BMZQ01000001">
    <property type="protein sequence ID" value="GHD10016.1"/>
    <property type="molecule type" value="Genomic_DNA"/>
</dbReference>
<sequence>MLAWFESIVGPEYAPAAMWTIIAIVALIVLLIVLRLLRGLSSGTFVMGGRNRKARLAVMDATAVDANRRLVLVRRDEVEHLILIGGPTDVVVEQNIRPYAPTRPHGEPDAFAPVAHQAAPVARPTRDVHDLPVAPPPAPAPRAVERPAPAPQQRAAAPAVQPQPAPRQQVPQQAYPEPAPAVAQPAPEAPYTPPVLPAVERAVAPPIAPPVQRDFAAPPVSVRSEPTLDVAPRTPAPVATQRRDDDDSALEDEMNRLLSGFDTEPKR</sequence>
<organism evidence="3 4">
    <name type="scientific">Tianweitania populi</name>
    <dbReference type="NCBI Taxonomy" id="1607949"/>
    <lineage>
        <taxon>Bacteria</taxon>
        <taxon>Pseudomonadati</taxon>
        <taxon>Pseudomonadota</taxon>
        <taxon>Alphaproteobacteria</taxon>
        <taxon>Hyphomicrobiales</taxon>
        <taxon>Phyllobacteriaceae</taxon>
        <taxon>Tianweitania</taxon>
    </lineage>
</organism>